<sequence length="172" mass="20154">MLSVQVYDKRMLLIRLSNDLQTCMDSLQEPNVLHAHLKEMYAQYPKVRCHEWKYHPEDEEKAELGRQRQFLERSLASRLPLLLSDATSSHSEALHTLKENVDLIHKISELRKELHAARLQNKSDASIQGMSRFQGRGLRNFWVFYVSFQRSDESRLSHCNTTVEWAGWTPTS</sequence>
<organism evidence="1 2">
    <name type="scientific">Eptatretus burgeri</name>
    <name type="common">Inshore hagfish</name>
    <dbReference type="NCBI Taxonomy" id="7764"/>
    <lineage>
        <taxon>Eukaryota</taxon>
        <taxon>Metazoa</taxon>
        <taxon>Chordata</taxon>
        <taxon>Craniata</taxon>
        <taxon>Vertebrata</taxon>
        <taxon>Cyclostomata</taxon>
        <taxon>Myxini</taxon>
        <taxon>Myxiniformes</taxon>
        <taxon>Myxinidae</taxon>
        <taxon>Eptatretinae</taxon>
        <taxon>Eptatretus</taxon>
    </lineage>
</organism>
<reference evidence="1" key="1">
    <citation type="submission" date="2025-08" db="UniProtKB">
        <authorList>
            <consortium name="Ensembl"/>
        </authorList>
    </citation>
    <scope>IDENTIFICATION</scope>
</reference>
<dbReference type="PANTHER" id="PTHR32215:SF0">
    <property type="entry name" value="CILIA- AND FLAGELLA-ASSOCIATED PROTEIN 57"/>
    <property type="match status" value="1"/>
</dbReference>
<dbReference type="AlphaFoldDB" id="A0A8C4Q5A4"/>
<reference evidence="1" key="2">
    <citation type="submission" date="2025-09" db="UniProtKB">
        <authorList>
            <consortium name="Ensembl"/>
        </authorList>
    </citation>
    <scope>IDENTIFICATION</scope>
</reference>
<name>A0A8C4Q5A4_EPTBU</name>
<accession>A0A8C4Q5A4</accession>
<dbReference type="Proteomes" id="UP000694388">
    <property type="component" value="Unplaced"/>
</dbReference>
<keyword evidence="2" id="KW-1185">Reference proteome</keyword>
<dbReference type="InterPro" id="IPR052993">
    <property type="entry name" value="CFA-57"/>
</dbReference>
<dbReference type="PANTHER" id="PTHR32215">
    <property type="entry name" value="CILIA- AND FLAGELLA-ASSOCIATED PROTEIN 57"/>
    <property type="match status" value="1"/>
</dbReference>
<evidence type="ECO:0000313" key="2">
    <source>
        <dbReference type="Proteomes" id="UP000694388"/>
    </source>
</evidence>
<dbReference type="Ensembl" id="ENSEBUT00000010772.1">
    <property type="protein sequence ID" value="ENSEBUP00000010228.1"/>
    <property type="gene ID" value="ENSEBUG00000006577.1"/>
</dbReference>
<proteinExistence type="predicted"/>
<protein>
    <submittedName>
        <fullName evidence="1">Uncharacterized protein</fullName>
    </submittedName>
</protein>
<evidence type="ECO:0000313" key="1">
    <source>
        <dbReference type="Ensembl" id="ENSEBUP00000010228.1"/>
    </source>
</evidence>